<comment type="cofactor">
    <cofactor evidence="14">
        <name>Mg(2+)</name>
        <dbReference type="ChEBI" id="CHEBI:18420"/>
    </cofactor>
    <cofactor evidence="14">
        <name>Mn(2+)</name>
        <dbReference type="ChEBI" id="CHEBI:29035"/>
    </cofactor>
</comment>
<evidence type="ECO:0000256" key="4">
    <source>
        <dbReference type="ARBA" id="ARBA00022801"/>
    </source>
</evidence>
<evidence type="ECO:0000256" key="3">
    <source>
        <dbReference type="ARBA" id="ARBA00022759"/>
    </source>
</evidence>
<dbReference type="GO" id="GO:0046872">
    <property type="term" value="F:metal ion binding"/>
    <property type="evidence" value="ECO:0007669"/>
    <property type="project" value="UniProtKB-UniRule"/>
</dbReference>
<evidence type="ECO:0000256" key="14">
    <source>
        <dbReference type="HAMAP-Rule" id="MF_01470"/>
    </source>
</evidence>
<keyword evidence="5 16" id="KW-0269">Exonuclease</keyword>
<keyword evidence="7" id="KW-0408">Iron</keyword>
<keyword evidence="17" id="KW-1185">Reference proteome</keyword>
<dbReference type="PANTHER" id="PTHR34353:SF2">
    <property type="entry name" value="CRISPR-ASSOCIATED ENDONUCLEASE CAS1 1"/>
    <property type="match status" value="1"/>
</dbReference>
<evidence type="ECO:0000256" key="12">
    <source>
        <dbReference type="ARBA" id="ARBA00033996"/>
    </source>
</evidence>
<feature type="binding site" evidence="14">
    <location>
        <position position="463"/>
    </location>
    <ligand>
        <name>Mn(2+)</name>
        <dbReference type="ChEBI" id="CHEBI:29035"/>
    </ligand>
</feature>
<comment type="catalytic activity">
    <reaction evidence="12">
        <text>exonucleolytic cleavage in the 5'- to 3'-direction to yield nucleoside 3'-phosphates.</text>
        <dbReference type="EC" id="3.1.12.1"/>
    </reaction>
</comment>
<evidence type="ECO:0000256" key="6">
    <source>
        <dbReference type="ARBA" id="ARBA00022842"/>
    </source>
</evidence>
<dbReference type="InterPro" id="IPR050646">
    <property type="entry name" value="Cas1"/>
</dbReference>
<dbReference type="Gene3D" id="1.20.120.920">
    <property type="entry name" value="CRISPR-associated endonuclease Cas1, C-terminal domain"/>
    <property type="match status" value="1"/>
</dbReference>
<evidence type="ECO:0000256" key="7">
    <source>
        <dbReference type="ARBA" id="ARBA00023004"/>
    </source>
</evidence>
<evidence type="ECO:0000256" key="1">
    <source>
        <dbReference type="ARBA" id="ARBA00022722"/>
    </source>
</evidence>
<dbReference type="GO" id="GO:0051607">
    <property type="term" value="P:defense response to virus"/>
    <property type="evidence" value="ECO:0007669"/>
    <property type="project" value="UniProtKB-UniRule"/>
</dbReference>
<keyword evidence="3 14" id="KW-0255">Endonuclease</keyword>
<dbReference type="GO" id="GO:0051536">
    <property type="term" value="F:iron-sulfur cluster binding"/>
    <property type="evidence" value="ECO:0007669"/>
    <property type="project" value="UniProtKB-KW"/>
</dbReference>
<dbReference type="RefSeq" id="WP_188494876.1">
    <property type="nucleotide sequence ID" value="NZ_BMFV01000001.1"/>
</dbReference>
<feature type="binding site" evidence="14">
    <location>
        <position position="448"/>
    </location>
    <ligand>
        <name>Mn(2+)</name>
        <dbReference type="ChEBI" id="CHEBI:29035"/>
    </ligand>
</feature>
<reference evidence="16" key="1">
    <citation type="journal article" date="2014" name="Int. J. Syst. Evol. Microbiol.">
        <title>Complete genome sequence of Corynebacterium casei LMG S-19264T (=DSM 44701T), isolated from a smear-ripened cheese.</title>
        <authorList>
            <consortium name="US DOE Joint Genome Institute (JGI-PGF)"/>
            <person name="Walter F."/>
            <person name="Albersmeier A."/>
            <person name="Kalinowski J."/>
            <person name="Ruckert C."/>
        </authorList>
    </citation>
    <scope>NUCLEOTIDE SEQUENCE</scope>
    <source>
        <strain evidence="16">CGMCC 1.12777</strain>
    </source>
</reference>
<dbReference type="HAMAP" id="MF_01470">
    <property type="entry name" value="Cas1"/>
    <property type="match status" value="1"/>
</dbReference>
<dbReference type="InterPro" id="IPR011604">
    <property type="entry name" value="PDDEXK-like_dom_sf"/>
</dbReference>
<feature type="binding site" evidence="14">
    <location>
        <position position="379"/>
    </location>
    <ligand>
        <name>Mn(2+)</name>
        <dbReference type="ChEBI" id="CHEBI:29035"/>
    </ligand>
</feature>
<dbReference type="InterPro" id="IPR042206">
    <property type="entry name" value="CRISPR-assoc_Cas1_C"/>
</dbReference>
<evidence type="ECO:0000259" key="15">
    <source>
        <dbReference type="Pfam" id="PF01930"/>
    </source>
</evidence>
<evidence type="ECO:0000256" key="5">
    <source>
        <dbReference type="ARBA" id="ARBA00022839"/>
    </source>
</evidence>
<dbReference type="Pfam" id="PF01930">
    <property type="entry name" value="Cas_Cas4"/>
    <property type="match status" value="1"/>
</dbReference>
<evidence type="ECO:0000313" key="16">
    <source>
        <dbReference type="EMBL" id="GGH73312.1"/>
    </source>
</evidence>
<keyword evidence="6 14" id="KW-0460">Magnesium</keyword>
<dbReference type="InterPro" id="IPR022765">
    <property type="entry name" value="Dna2/Cas4_DUF83"/>
</dbReference>
<dbReference type="CDD" id="cd09634">
    <property type="entry name" value="Cas1_I-II-III"/>
    <property type="match status" value="1"/>
</dbReference>
<dbReference type="Gene3D" id="3.100.10.20">
    <property type="entry name" value="CRISPR-associated endonuclease Cas1, N-terminal domain"/>
    <property type="match status" value="1"/>
</dbReference>
<evidence type="ECO:0000256" key="8">
    <source>
        <dbReference type="ARBA" id="ARBA00023014"/>
    </source>
</evidence>
<accession>A0A8J3EJQ3</accession>
<comment type="function">
    <text evidence="14">CRISPR (clustered regularly interspaced short palindromic repeat), is an adaptive immune system that provides protection against mobile genetic elements (viruses, transposable elements and conjugative plasmids). CRISPR clusters contain spacers, sequences complementary to antecedent mobile elements, and target invading nucleic acids. CRISPR clusters are transcribed and processed into CRISPR RNA (crRNA). Acts as a dsDNA endonuclease. Involved in the integration of spacer DNA into the CRISPR cassette.</text>
</comment>
<evidence type="ECO:0000256" key="10">
    <source>
        <dbReference type="ARBA" id="ARBA00023125"/>
    </source>
</evidence>
<keyword evidence="10 14" id="KW-0238">DNA-binding</keyword>
<reference evidence="16" key="2">
    <citation type="submission" date="2020-09" db="EMBL/GenBank/DDBJ databases">
        <authorList>
            <person name="Sun Q."/>
            <person name="Zhou Y."/>
        </authorList>
    </citation>
    <scope>NUCLEOTIDE SEQUENCE</scope>
    <source>
        <strain evidence="16">CGMCC 1.12777</strain>
    </source>
</reference>
<name>A0A8J3EJQ3_9BACL</name>
<protein>
    <recommendedName>
        <fullName evidence="14">CRISPR-associated endonuclease Cas1</fullName>
        <ecNumber evidence="14">3.1.-.-</ecNumber>
    </recommendedName>
</protein>
<feature type="domain" description="DUF83" evidence="15">
    <location>
        <begin position="8"/>
        <end position="202"/>
    </location>
</feature>
<comment type="caution">
    <text evidence="16">The sequence shown here is derived from an EMBL/GenBank/DDBJ whole genome shotgun (WGS) entry which is preliminary data.</text>
</comment>
<keyword evidence="11 14" id="KW-0464">Manganese</keyword>
<dbReference type="GO" id="GO:0004519">
    <property type="term" value="F:endonuclease activity"/>
    <property type="evidence" value="ECO:0007669"/>
    <property type="project" value="UniProtKB-UniRule"/>
</dbReference>
<dbReference type="NCBIfam" id="TIGR00287">
    <property type="entry name" value="cas1"/>
    <property type="match status" value="1"/>
</dbReference>
<dbReference type="GO" id="GO:0043571">
    <property type="term" value="P:maintenance of CRISPR repeat elements"/>
    <property type="evidence" value="ECO:0007669"/>
    <property type="project" value="UniProtKB-UniRule"/>
</dbReference>
<keyword evidence="4 14" id="KW-0378">Hydrolase</keyword>
<dbReference type="Proteomes" id="UP000656813">
    <property type="component" value="Unassembled WGS sequence"/>
</dbReference>
<gene>
    <name evidence="16" type="primary">cas4-cas1</name>
    <name evidence="14" type="synonym">cas1</name>
    <name evidence="16" type="ORF">GCM10007096_00430</name>
</gene>
<dbReference type="AlphaFoldDB" id="A0A8J3EJQ3"/>
<keyword evidence="9 14" id="KW-0051">Antiviral defense</keyword>
<dbReference type="EC" id="3.1.-.-" evidence="14"/>
<dbReference type="GO" id="GO:0004527">
    <property type="term" value="F:exonuclease activity"/>
    <property type="evidence" value="ECO:0007669"/>
    <property type="project" value="UniProtKB-KW"/>
</dbReference>
<comment type="subunit">
    <text evidence="13 14">Homodimer, forms a heterotetramer with a Cas2 homodimer.</text>
</comment>
<dbReference type="Pfam" id="PF01867">
    <property type="entry name" value="Cas_Cas1"/>
    <property type="match status" value="1"/>
</dbReference>
<keyword evidence="2 14" id="KW-0479">Metal-binding</keyword>
<dbReference type="GO" id="GO:0003677">
    <property type="term" value="F:DNA binding"/>
    <property type="evidence" value="ECO:0007669"/>
    <property type="project" value="UniProtKB-KW"/>
</dbReference>
<dbReference type="NCBIfam" id="TIGR00372">
    <property type="entry name" value="cas4"/>
    <property type="match status" value="1"/>
</dbReference>
<dbReference type="InterPro" id="IPR042211">
    <property type="entry name" value="CRISPR-assoc_Cas1_N"/>
</dbReference>
<evidence type="ECO:0000256" key="13">
    <source>
        <dbReference type="ARBA" id="ARBA00038592"/>
    </source>
</evidence>
<organism evidence="16 17">
    <name type="scientific">Pullulanibacillus pueri</name>
    <dbReference type="NCBI Taxonomy" id="1437324"/>
    <lineage>
        <taxon>Bacteria</taxon>
        <taxon>Bacillati</taxon>
        <taxon>Bacillota</taxon>
        <taxon>Bacilli</taxon>
        <taxon>Bacillales</taxon>
        <taxon>Sporolactobacillaceae</taxon>
        <taxon>Pullulanibacillus</taxon>
    </lineage>
</organism>
<keyword evidence="8" id="KW-0411">Iron-sulfur</keyword>
<evidence type="ECO:0000313" key="17">
    <source>
        <dbReference type="Proteomes" id="UP000656813"/>
    </source>
</evidence>
<dbReference type="InterPro" id="IPR002729">
    <property type="entry name" value="CRISPR-assoc_Cas1"/>
</dbReference>
<sequence length="556" mass="63270">MGSIPIRMLNEVQYCERLFHLMHVQGLFEESSDTVEGSAQHLRAEKRLRRGQMAPEELWGSMPKSLRLGDEQLQIHGVLDSVNYESGKWAPVEAKHSSAPDGTQAFNFDNFTICGLAWPNDQIQLCAQGLLMRSNGYPCDYGYLFYRGNKKKVKIEFTPELIKATELCIAKARKLNAHPEIVPKPLTDSKKCFRCSLNYICLPDETNYLLGVSNNIRKIIPSRVDGGVLYVSEPGTRLGKSGDELIIQFKDGRKQGVPIKDLIHITLIGNVQCSTQLLQTLMFANVTISYLTSHGRLIGVSTPPLTKNIYTRRQQFIKFNHPEFSLQLAKKIVYAKIRNQRTLLRRNAGSKVSYALDSLTRLSEKSSEAETIDKLRGLEGMAAKIYFENFSTMFKSHLTHIDVMKGRNRRPPKDPVNVLLSLGYTLMVRDFQAACGSVGFDAMLGFYHRPEAGRPALVLDMMEPFRPLIVDSIVLRALNTGELTLDNFYMGSDSCQLKKGGRNNYFALYERRMHDKITDPTFGYKISYRRMIELHLRMLARFIEGEIKEYIPLMTR</sequence>
<evidence type="ECO:0000256" key="9">
    <source>
        <dbReference type="ARBA" id="ARBA00023118"/>
    </source>
</evidence>
<dbReference type="Gene3D" id="3.90.320.10">
    <property type="match status" value="1"/>
</dbReference>
<dbReference type="InterPro" id="IPR013343">
    <property type="entry name" value="CRISPR-assoc_prot_Cas4"/>
</dbReference>
<dbReference type="PANTHER" id="PTHR34353">
    <property type="entry name" value="CRISPR-ASSOCIATED ENDONUCLEASE CAS1 1"/>
    <property type="match status" value="1"/>
</dbReference>
<comment type="similarity">
    <text evidence="14">Belongs to the CRISPR-associated endonuclease Cas1 family.</text>
</comment>
<proteinExistence type="inferred from homology"/>
<dbReference type="EMBL" id="BMFV01000001">
    <property type="protein sequence ID" value="GGH73312.1"/>
    <property type="molecule type" value="Genomic_DNA"/>
</dbReference>
<evidence type="ECO:0000256" key="11">
    <source>
        <dbReference type="ARBA" id="ARBA00023211"/>
    </source>
</evidence>
<evidence type="ECO:0000256" key="2">
    <source>
        <dbReference type="ARBA" id="ARBA00022723"/>
    </source>
</evidence>
<keyword evidence="1 14" id="KW-0540">Nuclease</keyword>